<comment type="similarity">
    <text evidence="2 5">Belongs to the glucose-6-phosphate 1-epimerase family.</text>
</comment>
<evidence type="ECO:0000256" key="1">
    <source>
        <dbReference type="ARBA" id="ARBA00001096"/>
    </source>
</evidence>
<dbReference type="InterPro" id="IPR014718">
    <property type="entry name" value="GH-type_carb-bd"/>
</dbReference>
<reference evidence="6" key="1">
    <citation type="journal article" date="2022" name="Front. Genet.">
        <title>Chromosome-Scale Assembly of the Dendrobium nobile Genome Provides Insights Into the Molecular Mechanism of the Biosynthesis of the Medicinal Active Ingredient of Dendrobium.</title>
        <authorList>
            <person name="Xu Q."/>
            <person name="Niu S.-C."/>
            <person name="Li K.-L."/>
            <person name="Zheng P.-J."/>
            <person name="Zhang X.-J."/>
            <person name="Jia Y."/>
            <person name="Liu Y."/>
            <person name="Niu Y.-X."/>
            <person name="Yu L.-H."/>
            <person name="Chen D.-F."/>
            <person name="Zhang G.-Q."/>
        </authorList>
    </citation>
    <scope>NUCLEOTIDE SEQUENCE</scope>
    <source>
        <tissue evidence="6">Leaf</tissue>
    </source>
</reference>
<dbReference type="InterPro" id="IPR008183">
    <property type="entry name" value="Aldose_1/G6P_1-epimerase"/>
</dbReference>
<dbReference type="Gene3D" id="2.70.98.10">
    <property type="match status" value="1"/>
</dbReference>
<evidence type="ECO:0000313" key="7">
    <source>
        <dbReference type="Proteomes" id="UP000829196"/>
    </source>
</evidence>
<dbReference type="Proteomes" id="UP000829196">
    <property type="component" value="Unassembled WGS sequence"/>
</dbReference>
<organism evidence="6 7">
    <name type="scientific">Dendrobium nobile</name>
    <name type="common">Orchid</name>
    <dbReference type="NCBI Taxonomy" id="94219"/>
    <lineage>
        <taxon>Eukaryota</taxon>
        <taxon>Viridiplantae</taxon>
        <taxon>Streptophyta</taxon>
        <taxon>Embryophyta</taxon>
        <taxon>Tracheophyta</taxon>
        <taxon>Spermatophyta</taxon>
        <taxon>Magnoliopsida</taxon>
        <taxon>Liliopsida</taxon>
        <taxon>Asparagales</taxon>
        <taxon>Orchidaceae</taxon>
        <taxon>Epidendroideae</taxon>
        <taxon>Malaxideae</taxon>
        <taxon>Dendrobiinae</taxon>
        <taxon>Dendrobium</taxon>
    </lineage>
</organism>
<dbReference type="GO" id="GO:0030246">
    <property type="term" value="F:carbohydrate binding"/>
    <property type="evidence" value="ECO:0007669"/>
    <property type="project" value="UniProtKB-UniRule"/>
</dbReference>
<evidence type="ECO:0000256" key="4">
    <source>
        <dbReference type="ARBA" id="ARBA00023235"/>
    </source>
</evidence>
<keyword evidence="7" id="KW-1185">Reference proteome</keyword>
<dbReference type="EC" id="5.1.3.15" evidence="3 5"/>
<evidence type="ECO:0000313" key="6">
    <source>
        <dbReference type="EMBL" id="KAI0493796.1"/>
    </source>
</evidence>
<evidence type="ECO:0000256" key="5">
    <source>
        <dbReference type="PIRNR" id="PIRNR016020"/>
    </source>
</evidence>
<name>A0A8T3AB64_DENNO</name>
<dbReference type="PIRSF" id="PIRSF016020">
    <property type="entry name" value="PHexose_mutarotase"/>
    <property type="match status" value="1"/>
</dbReference>
<dbReference type="OrthoDB" id="1659429at2759"/>
<dbReference type="PANTHER" id="PTHR11122">
    <property type="entry name" value="APOSPORY-ASSOCIATED PROTEIN C-RELATED"/>
    <property type="match status" value="1"/>
</dbReference>
<dbReference type="Pfam" id="PF01263">
    <property type="entry name" value="Aldose_epim"/>
    <property type="match status" value="1"/>
</dbReference>
<gene>
    <name evidence="6" type="ORF">KFK09_023921</name>
</gene>
<sequence>MAMAKPYIQQCKGNNGLDKYVLKEARGSSVEVYLYGAHVTSWKNDRGEELLFLSRKSLFEPPNRIRGGIPICFPQVGGLENYENHGFVRKLFWAIDQSPPPLEESNSYRTFVDLVLKPPEGFYKYWPQTYEFRLRVALTPGGDLILVSRIRNINRNGKPFTFTFAFYAYFSVSDICEVRVEGLETYYYLDNLKNKERCTDQGDSLTFESEIDRSYVGTPNKIAIIDHEKRRTYVLWKEGMPDAVVWNPWDKKAKAIADFGDDEYKRMLCVAPAVIEEPLKLKPGEEWTGSLVISCVPSSYCSGELDPKKILHG</sequence>
<dbReference type="SUPFAM" id="SSF74650">
    <property type="entry name" value="Galactose mutarotase-like"/>
    <property type="match status" value="1"/>
</dbReference>
<dbReference type="CDD" id="cd09020">
    <property type="entry name" value="D-hex-6-P-epi_like"/>
    <property type="match status" value="1"/>
</dbReference>
<comment type="catalytic activity">
    <reaction evidence="1">
        <text>alpha-D-glucose 6-phosphate = beta-D-glucose 6-phosphate</text>
        <dbReference type="Rhea" id="RHEA:16249"/>
        <dbReference type="ChEBI" id="CHEBI:58225"/>
        <dbReference type="ChEBI" id="CHEBI:58247"/>
        <dbReference type="EC" id="5.1.3.15"/>
    </reaction>
</comment>
<comment type="caution">
    <text evidence="6">The sequence shown here is derived from an EMBL/GenBank/DDBJ whole genome shotgun (WGS) entry which is preliminary data.</text>
</comment>
<accession>A0A8T3AB64</accession>
<dbReference type="EMBL" id="JAGYWB010000017">
    <property type="protein sequence ID" value="KAI0493796.1"/>
    <property type="molecule type" value="Genomic_DNA"/>
</dbReference>
<dbReference type="InterPro" id="IPR025532">
    <property type="entry name" value="G6P_1-epimerase"/>
</dbReference>
<evidence type="ECO:0000256" key="3">
    <source>
        <dbReference type="ARBA" id="ARBA00012083"/>
    </source>
</evidence>
<dbReference type="InterPro" id="IPR011013">
    <property type="entry name" value="Gal_mutarotase_sf_dom"/>
</dbReference>
<dbReference type="PANTHER" id="PTHR11122:SF13">
    <property type="entry name" value="GLUCOSE-6-PHOSPHATE 1-EPIMERASE"/>
    <property type="match status" value="1"/>
</dbReference>
<evidence type="ECO:0000256" key="2">
    <source>
        <dbReference type="ARBA" id="ARBA00005866"/>
    </source>
</evidence>
<dbReference type="AlphaFoldDB" id="A0A8T3AB64"/>
<dbReference type="GO" id="GO:0005737">
    <property type="term" value="C:cytoplasm"/>
    <property type="evidence" value="ECO:0007669"/>
    <property type="project" value="TreeGrafter"/>
</dbReference>
<dbReference type="GO" id="GO:0005975">
    <property type="term" value="P:carbohydrate metabolic process"/>
    <property type="evidence" value="ECO:0007669"/>
    <property type="project" value="InterPro"/>
</dbReference>
<keyword evidence="4 5" id="KW-0413">Isomerase</keyword>
<proteinExistence type="inferred from homology"/>
<dbReference type="SMR" id="A0A8T3AB64"/>
<dbReference type="GO" id="GO:0047938">
    <property type="term" value="F:glucose-6-phosphate 1-epimerase activity"/>
    <property type="evidence" value="ECO:0007669"/>
    <property type="project" value="UniProtKB-UniRule"/>
</dbReference>
<protein>
    <recommendedName>
        <fullName evidence="3 5">glucose-6-phosphate 1-epimerase</fullName>
        <ecNumber evidence="3 5">5.1.3.15</ecNumber>
    </recommendedName>
</protein>